<evidence type="ECO:0000313" key="2">
    <source>
        <dbReference type="EMBL" id="RSC16731.1"/>
    </source>
</evidence>
<dbReference type="InterPro" id="IPR050900">
    <property type="entry name" value="Transposase_IS3/IS150/IS904"/>
</dbReference>
<name>A0AAQ0V5L3_CITKO</name>
<dbReference type="AlphaFoldDB" id="A0AAQ0V5L3"/>
<accession>A0AAQ0V5L3</accession>
<feature type="domain" description="HTH-like" evidence="1">
    <location>
        <begin position="43"/>
        <end position="96"/>
    </location>
</feature>
<reference evidence="3" key="1">
    <citation type="submission" date="2018-10" db="EMBL/GenBank/DDBJ databases">
        <title>FDA dAtabase for Regulatory Grade micrObial Sequences (FDA-ARGOS): Supporting development and validation of Infectious Disease Dx tests.</title>
        <authorList>
            <person name="Goldberg B."/>
            <person name="Campos J."/>
            <person name="Tallon L."/>
            <person name="Sadzewicz L."/>
            <person name="Zhao X."/>
            <person name="Vavikolanu K."/>
            <person name="Mehta A."/>
            <person name="Aluvathingal J."/>
            <person name="Nadendla S."/>
            <person name="Geyer C."/>
            <person name="Nandy P."/>
            <person name="Yan Y."/>
            <person name="Sichtig H."/>
        </authorList>
    </citation>
    <scope>NUCLEOTIDE SEQUENCE [LARGE SCALE GENOMIC DNA]</scope>
    <source>
        <strain evidence="3">FDAARGOS_526</strain>
    </source>
</reference>
<evidence type="ECO:0000313" key="3">
    <source>
        <dbReference type="Proteomes" id="UP000282299"/>
    </source>
</evidence>
<gene>
    <name evidence="2" type="ORF">EGS84_07135</name>
</gene>
<dbReference type="SUPFAM" id="SSF53098">
    <property type="entry name" value="Ribonuclease H-like"/>
    <property type="match status" value="1"/>
</dbReference>
<dbReference type="InterPro" id="IPR012337">
    <property type="entry name" value="RNaseH-like_sf"/>
</dbReference>
<proteinExistence type="predicted"/>
<dbReference type="EMBL" id="RKIT01000002">
    <property type="protein sequence ID" value="RSC16731.1"/>
    <property type="molecule type" value="Genomic_DNA"/>
</dbReference>
<dbReference type="PANTHER" id="PTHR46889:SF4">
    <property type="entry name" value="TRANSPOSASE INSO FOR INSERTION SEQUENCE ELEMENT IS911B-RELATED"/>
    <property type="match status" value="1"/>
</dbReference>
<dbReference type="Proteomes" id="UP000282299">
    <property type="component" value="Unassembled WGS sequence"/>
</dbReference>
<dbReference type="PANTHER" id="PTHR46889">
    <property type="entry name" value="TRANSPOSASE INSF FOR INSERTION SEQUENCE IS3B-RELATED"/>
    <property type="match status" value="1"/>
</dbReference>
<evidence type="ECO:0000259" key="1">
    <source>
        <dbReference type="Pfam" id="PF13276"/>
    </source>
</evidence>
<organism evidence="2 3">
    <name type="scientific">Citrobacter koseri</name>
    <name type="common">Citrobacter diversus</name>
    <dbReference type="NCBI Taxonomy" id="545"/>
    <lineage>
        <taxon>Bacteria</taxon>
        <taxon>Pseudomonadati</taxon>
        <taxon>Pseudomonadota</taxon>
        <taxon>Gammaproteobacteria</taxon>
        <taxon>Enterobacterales</taxon>
        <taxon>Enterobacteriaceae</taxon>
        <taxon>Citrobacter</taxon>
    </lineage>
</organism>
<protein>
    <recommendedName>
        <fullName evidence="1">HTH-like domain-containing protein</fullName>
    </recommendedName>
</protein>
<sequence>MYALITRLKAKWPVIELCRLLKITRSVYYASLKRSVDISRLHLRSRLRELHQQSRGSAGNRTLSLLMRRSGYNVGRWLARRLMQECGLESRQPGKHRYRNVGEETSASPNLLKRQFTPTQANRVWSGNISYIKVSGGWCYPVLVIDLYSRRIVGLVARCIAGLPSNT</sequence>
<dbReference type="InterPro" id="IPR025948">
    <property type="entry name" value="HTH-like_dom"/>
</dbReference>
<dbReference type="Pfam" id="PF13276">
    <property type="entry name" value="HTH_21"/>
    <property type="match status" value="1"/>
</dbReference>
<comment type="caution">
    <text evidence="2">The sequence shown here is derived from an EMBL/GenBank/DDBJ whole genome shotgun (WGS) entry which is preliminary data.</text>
</comment>